<dbReference type="GO" id="GO:0016787">
    <property type="term" value="F:hydrolase activity"/>
    <property type="evidence" value="ECO:0007669"/>
    <property type="project" value="UniProtKB-KW"/>
</dbReference>
<gene>
    <name evidence="2" type="ORF">BDV23DRAFT_168292</name>
</gene>
<dbReference type="PANTHER" id="PTHR43316:SF3">
    <property type="entry name" value="HALOACID DEHALOGENASE, TYPE II (AFU_ORTHOLOGUE AFUA_2G07750)-RELATED"/>
    <property type="match status" value="1"/>
</dbReference>
<dbReference type="Gene3D" id="1.10.150.240">
    <property type="entry name" value="Putative phosphatase, domain 2"/>
    <property type="match status" value="1"/>
</dbReference>
<protein>
    <submittedName>
        <fullName evidence="2">HAD-like domain-containing protein</fullName>
    </submittedName>
</protein>
<evidence type="ECO:0000313" key="2">
    <source>
        <dbReference type="EMBL" id="KAE8395971.1"/>
    </source>
</evidence>
<sequence length="212" mass="23992">MTTVPSTYSPKSCSFDVFGTVVEWFPSPIPTDERARVLQMIFTDWLSIAEDWRESYGRFTGNSGPSQGFVSVDQRAPLHALSELLQQRGIKCLFIESEKWDLAFCWYRLRRWPDSVRGLELLSRSFRRCTLSNGNNFGAYKPSPHVYRGAAARFELGPSHCVMVAAHLDDLKSAKAQDFQINDGYVDIYIALNEGGFVEVARRLGIPTVITQ</sequence>
<organism evidence="2">
    <name type="scientific">Petromyces alliaceus</name>
    <name type="common">Aspergillus alliaceus</name>
    <dbReference type="NCBI Taxonomy" id="209559"/>
    <lineage>
        <taxon>Eukaryota</taxon>
        <taxon>Fungi</taxon>
        <taxon>Dikarya</taxon>
        <taxon>Ascomycota</taxon>
        <taxon>Pezizomycotina</taxon>
        <taxon>Eurotiomycetes</taxon>
        <taxon>Eurotiomycetidae</taxon>
        <taxon>Eurotiales</taxon>
        <taxon>Aspergillaceae</taxon>
        <taxon>Aspergillus</taxon>
        <taxon>Aspergillus subgen. Circumdati</taxon>
    </lineage>
</organism>
<accession>A0A5N7CP72</accession>
<dbReference type="OrthoDB" id="40579at2759"/>
<name>A0A5N7CP72_PETAA</name>
<proteinExistence type="predicted"/>
<reference evidence="2" key="1">
    <citation type="submission" date="2019-04" db="EMBL/GenBank/DDBJ databases">
        <title>Friends and foes A comparative genomics studyof 23 Aspergillus species from section Flavi.</title>
        <authorList>
            <consortium name="DOE Joint Genome Institute"/>
            <person name="Kjaerbolling I."/>
            <person name="Vesth T."/>
            <person name="Frisvad J.C."/>
            <person name="Nybo J.L."/>
            <person name="Theobald S."/>
            <person name="Kildgaard S."/>
            <person name="Isbrandt T."/>
            <person name="Kuo A."/>
            <person name="Sato A."/>
            <person name="Lyhne E.K."/>
            <person name="Kogle M.E."/>
            <person name="Wiebenga A."/>
            <person name="Kun R.S."/>
            <person name="Lubbers R.J."/>
            <person name="Makela M.R."/>
            <person name="Barry K."/>
            <person name="Chovatia M."/>
            <person name="Clum A."/>
            <person name="Daum C."/>
            <person name="Haridas S."/>
            <person name="He G."/>
            <person name="LaButti K."/>
            <person name="Lipzen A."/>
            <person name="Mondo S."/>
            <person name="Riley R."/>
            <person name="Salamov A."/>
            <person name="Simmons B.A."/>
            <person name="Magnuson J.K."/>
            <person name="Henrissat B."/>
            <person name="Mortensen U.H."/>
            <person name="Larsen T.O."/>
            <person name="Devries R.P."/>
            <person name="Grigoriev I.V."/>
            <person name="Machida M."/>
            <person name="Baker S.E."/>
            <person name="Andersen M.R."/>
        </authorList>
    </citation>
    <scope>NUCLEOTIDE SEQUENCE [LARGE SCALE GENOMIC DNA]</scope>
    <source>
        <strain evidence="2">IBT 14317</strain>
    </source>
</reference>
<dbReference type="PANTHER" id="PTHR43316">
    <property type="entry name" value="HYDROLASE, HALOACID DELAHOGENASE-RELATED"/>
    <property type="match status" value="1"/>
</dbReference>
<dbReference type="Proteomes" id="UP000326877">
    <property type="component" value="Unassembled WGS sequence"/>
</dbReference>
<dbReference type="SUPFAM" id="SSF56784">
    <property type="entry name" value="HAD-like"/>
    <property type="match status" value="1"/>
</dbReference>
<dbReference type="InterPro" id="IPR023198">
    <property type="entry name" value="PGP-like_dom2"/>
</dbReference>
<keyword evidence="1" id="KW-0378">Hydrolase</keyword>
<dbReference type="AlphaFoldDB" id="A0A5N7CP72"/>
<dbReference type="InterPro" id="IPR023214">
    <property type="entry name" value="HAD_sf"/>
</dbReference>
<dbReference type="InterPro" id="IPR036412">
    <property type="entry name" value="HAD-like_sf"/>
</dbReference>
<dbReference type="Gene3D" id="3.40.50.1000">
    <property type="entry name" value="HAD superfamily/HAD-like"/>
    <property type="match status" value="2"/>
</dbReference>
<dbReference type="EMBL" id="ML735216">
    <property type="protein sequence ID" value="KAE8395971.1"/>
    <property type="molecule type" value="Genomic_DNA"/>
</dbReference>
<dbReference type="InterPro" id="IPR051540">
    <property type="entry name" value="S-2-haloacid_dehalogenase"/>
</dbReference>
<evidence type="ECO:0000256" key="1">
    <source>
        <dbReference type="ARBA" id="ARBA00022801"/>
    </source>
</evidence>